<dbReference type="InterPro" id="IPR020628">
    <property type="entry name" value="Formate_THF_ligase_CS"/>
</dbReference>
<feature type="binding site" evidence="6">
    <location>
        <begin position="67"/>
        <end position="74"/>
    </location>
    <ligand>
        <name>ATP</name>
        <dbReference type="ChEBI" id="CHEBI:30616"/>
    </ligand>
</feature>
<dbReference type="GO" id="GO:0004329">
    <property type="term" value="F:formate-tetrahydrofolate ligase activity"/>
    <property type="evidence" value="ECO:0007669"/>
    <property type="project" value="UniProtKB-UniRule"/>
</dbReference>
<comment type="catalytic activity">
    <reaction evidence="6">
        <text>(6S)-5,6,7,8-tetrahydrofolate + formate + ATP = (6R)-10-formyltetrahydrofolate + ADP + phosphate</text>
        <dbReference type="Rhea" id="RHEA:20221"/>
        <dbReference type="ChEBI" id="CHEBI:15740"/>
        <dbReference type="ChEBI" id="CHEBI:30616"/>
        <dbReference type="ChEBI" id="CHEBI:43474"/>
        <dbReference type="ChEBI" id="CHEBI:57453"/>
        <dbReference type="ChEBI" id="CHEBI:195366"/>
        <dbReference type="ChEBI" id="CHEBI:456216"/>
        <dbReference type="EC" id="6.3.4.3"/>
    </reaction>
</comment>
<accession>A0A931GEZ7</accession>
<keyword evidence="4 6" id="KW-0547">Nucleotide-binding</keyword>
<name>A0A931GEZ7_9MICC</name>
<evidence type="ECO:0000313" key="7">
    <source>
        <dbReference type="EMBL" id="MBG6084680.1"/>
    </source>
</evidence>
<gene>
    <name evidence="6" type="primary">fhs</name>
    <name evidence="7" type="ORF">IW252_001447</name>
</gene>
<protein>
    <recommendedName>
        <fullName evidence="6">Formate--tetrahydrofolate ligase</fullName>
        <ecNumber evidence="6">6.3.4.3</ecNumber>
    </recommendedName>
    <alternativeName>
        <fullName evidence="6">Formyltetrahydrofolate synthetase</fullName>
        <shortName evidence="6">FHS</shortName>
        <shortName evidence="6">FTHFS</shortName>
    </alternativeName>
</protein>
<comment type="caution">
    <text evidence="7">The sequence shown here is derived from an EMBL/GenBank/DDBJ whole genome shotgun (WGS) entry which is preliminary data.</text>
</comment>
<dbReference type="InterPro" id="IPR027417">
    <property type="entry name" value="P-loop_NTPase"/>
</dbReference>
<dbReference type="NCBIfam" id="NF010030">
    <property type="entry name" value="PRK13505.1"/>
    <property type="match status" value="1"/>
</dbReference>
<dbReference type="Gene3D" id="3.30.1510.10">
    <property type="entry name" value="Domain 2, N(10)-formyltetrahydrofolate synthetase"/>
    <property type="match status" value="1"/>
</dbReference>
<sequence>MNTEALDDASIAAATALQPIVQIAADAGLAADALEPYGRYQAKIDVDRVSREAPPGAVVLVTAMSPTPAGEGKSTVTVGLGDALAAAGHRTMIALREPSLGPVFGMKGGATGGGHAQVVPMISINLHFTGDFHAITSAHNLLAAMVDNHLHHGNALDVDPESISLRRVLDVNDRALRRIRLESGDGRSTGFDITAASEVMAILCLAVDRADLAARLARMTIGFARDGRAITAGDLGADGAMAVLLQEAFKPNLVQTLAGTPALVHGGPFGNIAHGCNSLVATTTARRLADVVVTEAGFGADLGAEKFLDIKARAGDCAPAAVVVVATVRALKMHGGIAVDAVGADDPGAVRTGLTNLARHLENVRRYGYQPVVALNRFGTDTEEELAVVEDYCASQGVRCAVTTVHAEGAAGGAALARHVTELLDAAPSYTPVYPEGADVEEQLDALVRRVYGGAGVEFSAEARRQLERLREHGWEKLPVCVAKTQYSFSDDPTLLGAPSGFTVRVRELVPKTGAGFIVALTGTVMTMPGLPARPAAEHMGVHDDGTVTGLF</sequence>
<dbReference type="HAMAP" id="MF_01543">
    <property type="entry name" value="FTHFS"/>
    <property type="match status" value="1"/>
</dbReference>
<evidence type="ECO:0000256" key="1">
    <source>
        <dbReference type="ARBA" id="ARBA00004777"/>
    </source>
</evidence>
<evidence type="ECO:0000256" key="4">
    <source>
        <dbReference type="ARBA" id="ARBA00022741"/>
    </source>
</evidence>
<evidence type="ECO:0000256" key="5">
    <source>
        <dbReference type="ARBA" id="ARBA00022840"/>
    </source>
</evidence>
<keyword evidence="5 6" id="KW-0067">ATP-binding</keyword>
<evidence type="ECO:0000256" key="2">
    <source>
        <dbReference type="ARBA" id="ARBA00022563"/>
    </source>
</evidence>
<evidence type="ECO:0000256" key="6">
    <source>
        <dbReference type="HAMAP-Rule" id="MF_01543"/>
    </source>
</evidence>
<dbReference type="EMBL" id="JADOTZ010000001">
    <property type="protein sequence ID" value="MBG6084680.1"/>
    <property type="molecule type" value="Genomic_DNA"/>
</dbReference>
<dbReference type="Gene3D" id="3.40.50.300">
    <property type="entry name" value="P-loop containing nucleotide triphosphate hydrolases"/>
    <property type="match status" value="1"/>
</dbReference>
<dbReference type="GO" id="GO:0035999">
    <property type="term" value="P:tetrahydrofolate interconversion"/>
    <property type="evidence" value="ECO:0007669"/>
    <property type="project" value="UniProtKB-UniRule"/>
</dbReference>
<dbReference type="PROSITE" id="PS00722">
    <property type="entry name" value="FTHFS_2"/>
    <property type="match status" value="1"/>
</dbReference>
<dbReference type="InterPro" id="IPR000559">
    <property type="entry name" value="Formate_THF_ligase"/>
</dbReference>
<proteinExistence type="inferred from homology"/>
<evidence type="ECO:0000313" key="8">
    <source>
        <dbReference type="Proteomes" id="UP000625033"/>
    </source>
</evidence>
<dbReference type="GO" id="GO:0005524">
    <property type="term" value="F:ATP binding"/>
    <property type="evidence" value="ECO:0007669"/>
    <property type="project" value="UniProtKB-UniRule"/>
</dbReference>
<dbReference type="PROSITE" id="PS00721">
    <property type="entry name" value="FTHFS_1"/>
    <property type="match status" value="1"/>
</dbReference>
<evidence type="ECO:0000256" key="3">
    <source>
        <dbReference type="ARBA" id="ARBA00022598"/>
    </source>
</evidence>
<comment type="similarity">
    <text evidence="6">Belongs to the formate--tetrahydrofolate ligase family.</text>
</comment>
<dbReference type="EC" id="6.3.4.3" evidence="6"/>
<organism evidence="7 8">
    <name type="scientific">Zhihengliuella flava</name>
    <dbReference type="NCBI Taxonomy" id="1285193"/>
    <lineage>
        <taxon>Bacteria</taxon>
        <taxon>Bacillati</taxon>
        <taxon>Actinomycetota</taxon>
        <taxon>Actinomycetes</taxon>
        <taxon>Micrococcales</taxon>
        <taxon>Micrococcaceae</taxon>
        <taxon>Zhihengliuella</taxon>
    </lineage>
</organism>
<dbReference type="Gene3D" id="3.10.410.10">
    <property type="entry name" value="Formyltetrahydrofolate synthetase, domain 3"/>
    <property type="match status" value="1"/>
</dbReference>
<dbReference type="Pfam" id="PF01268">
    <property type="entry name" value="FTHFS"/>
    <property type="match status" value="1"/>
</dbReference>
<dbReference type="FunFam" id="3.10.410.10:FF:000001">
    <property type="entry name" value="Putative formate--tetrahydrofolate ligase"/>
    <property type="match status" value="1"/>
</dbReference>
<keyword evidence="3 6" id="KW-0436">Ligase</keyword>
<keyword evidence="2 6" id="KW-0554">One-carbon metabolism</keyword>
<keyword evidence="8" id="KW-1185">Reference proteome</keyword>
<dbReference type="SUPFAM" id="SSF52540">
    <property type="entry name" value="P-loop containing nucleoside triphosphate hydrolases"/>
    <property type="match status" value="1"/>
</dbReference>
<dbReference type="AlphaFoldDB" id="A0A931GEZ7"/>
<reference evidence="7" key="1">
    <citation type="submission" date="2020-11" db="EMBL/GenBank/DDBJ databases">
        <title>Sequencing the genomes of 1000 actinobacteria strains.</title>
        <authorList>
            <person name="Klenk H.-P."/>
        </authorList>
    </citation>
    <scope>NUCLEOTIDE SEQUENCE</scope>
    <source>
        <strain evidence="7">DSM 26152</strain>
    </source>
</reference>
<dbReference type="RefSeq" id="WP_196835955.1">
    <property type="nucleotide sequence ID" value="NZ_JADOTZ010000001.1"/>
</dbReference>
<comment type="pathway">
    <text evidence="1 6">One-carbon metabolism; tetrahydrofolate interconversion.</text>
</comment>
<dbReference type="Proteomes" id="UP000625033">
    <property type="component" value="Unassembled WGS sequence"/>
</dbReference>